<evidence type="ECO:0000256" key="1">
    <source>
        <dbReference type="SAM" id="MobiDB-lite"/>
    </source>
</evidence>
<comment type="caution">
    <text evidence="2">The sequence shown here is derived from an EMBL/GenBank/DDBJ whole genome shotgun (WGS) entry which is preliminary data.</text>
</comment>
<dbReference type="PANTHER" id="PTHR33067">
    <property type="entry name" value="RNA-DIRECTED DNA POLYMERASE-RELATED"/>
    <property type="match status" value="1"/>
</dbReference>
<dbReference type="EMBL" id="CACVBM020001144">
    <property type="protein sequence ID" value="CAA7034261.1"/>
    <property type="molecule type" value="Genomic_DNA"/>
</dbReference>
<organism evidence="2 3">
    <name type="scientific">Microthlaspi erraticum</name>
    <dbReference type="NCBI Taxonomy" id="1685480"/>
    <lineage>
        <taxon>Eukaryota</taxon>
        <taxon>Viridiplantae</taxon>
        <taxon>Streptophyta</taxon>
        <taxon>Embryophyta</taxon>
        <taxon>Tracheophyta</taxon>
        <taxon>Spermatophyta</taxon>
        <taxon>Magnoliopsida</taxon>
        <taxon>eudicotyledons</taxon>
        <taxon>Gunneridae</taxon>
        <taxon>Pentapetalae</taxon>
        <taxon>rosids</taxon>
        <taxon>malvids</taxon>
        <taxon>Brassicales</taxon>
        <taxon>Brassicaceae</taxon>
        <taxon>Coluteocarpeae</taxon>
        <taxon>Microthlaspi</taxon>
    </lineage>
</organism>
<sequence>MIFGQTQDHVLLRRAPYYQETIGDFAWEQSQEVNYLDDFIYPPDFQQQSPRFHHQGSQFRPMQQYNQNGMYPMKQPYNFPPSAPHPVQQNSVIQAMLQQIVDDQKEFTNELDERMESLFNSFIDKNESLACQIKKIYTHVDQTYEDLKRQEMEETKAFCESISRREAEFVPTHKPPQTAVNLATRPEQEHYSLDSTRGYKPKPLEKISNPEKLDVPCIINGVLFKDSICDTRSHINIMNKGIAKKIGIEVRDPSKIPMRFKDDPYTLFHGFISNLTLSIGDHVFKAYFHILEMKHDPNKPLSFGSSFLEANGAILDLQKQRISLSKISKAMSYPAVPIKSSHSADVCAREEPLSEPYNDQEQLIDVISAAPLIISKEIAIPAKANCIKVSSVLSKILTPREYKEDVIDATPQPIGTSRCFSKFSFDFQNKENKEPFKDGLHKKRKLFTGGIVSCNYIQDLQDFHRRSSKRQVQNVEKLKEPQLFYLINWIKLLYTKDIKKKCYSRPQPSYLWRFKEGFKGGTYPISKEQGAHHMGMIKKEIYRRAPSGRPRCNQMADKTKSRHRRELRMEMTSWSFTITFPKEDHKTNEPNSRMAKKPLPGAILTTL</sequence>
<evidence type="ECO:0000313" key="2">
    <source>
        <dbReference type="EMBL" id="CAA7034261.1"/>
    </source>
</evidence>
<gene>
    <name evidence="2" type="ORF">MERR_LOCUS21496</name>
</gene>
<dbReference type="PANTHER" id="PTHR33067:SF9">
    <property type="entry name" value="RNA-DIRECTED DNA POLYMERASE"/>
    <property type="match status" value="1"/>
</dbReference>
<feature type="region of interest" description="Disordered" evidence="1">
    <location>
        <begin position="585"/>
        <end position="607"/>
    </location>
</feature>
<accession>A0A6D2J2Z3</accession>
<evidence type="ECO:0000313" key="3">
    <source>
        <dbReference type="Proteomes" id="UP000467841"/>
    </source>
</evidence>
<proteinExistence type="predicted"/>
<protein>
    <submittedName>
        <fullName evidence="2">Uncharacterized protein</fullName>
    </submittedName>
</protein>
<dbReference type="CDD" id="cd00303">
    <property type="entry name" value="retropepsin_like"/>
    <property type="match status" value="1"/>
</dbReference>
<keyword evidence="3" id="KW-1185">Reference proteome</keyword>
<dbReference type="Gene3D" id="2.40.70.10">
    <property type="entry name" value="Acid Proteases"/>
    <property type="match status" value="1"/>
</dbReference>
<name>A0A6D2J2Z3_9BRAS</name>
<dbReference type="AlphaFoldDB" id="A0A6D2J2Z3"/>
<dbReference type="InterPro" id="IPR021109">
    <property type="entry name" value="Peptidase_aspartic_dom_sf"/>
</dbReference>
<reference evidence="2" key="1">
    <citation type="submission" date="2020-01" db="EMBL/GenBank/DDBJ databases">
        <authorList>
            <person name="Mishra B."/>
        </authorList>
    </citation>
    <scope>NUCLEOTIDE SEQUENCE [LARGE SCALE GENOMIC DNA]</scope>
</reference>
<dbReference type="Proteomes" id="UP000467841">
    <property type="component" value="Unassembled WGS sequence"/>
</dbReference>